<dbReference type="Proteomes" id="UP001141327">
    <property type="component" value="Unassembled WGS sequence"/>
</dbReference>
<dbReference type="SUPFAM" id="SSF54826">
    <property type="entry name" value="Enolase N-terminal domain-like"/>
    <property type="match status" value="1"/>
</dbReference>
<gene>
    <name evidence="4" type="ORF">PAPYR_2746</name>
</gene>
<dbReference type="InterPro" id="IPR000941">
    <property type="entry name" value="Enolase"/>
</dbReference>
<dbReference type="PANTHER" id="PTHR11902">
    <property type="entry name" value="ENOLASE"/>
    <property type="match status" value="1"/>
</dbReference>
<name>A0ABQ8UNZ2_9EUKA</name>
<accession>A0ABQ8UNZ2</accession>
<evidence type="ECO:0000313" key="4">
    <source>
        <dbReference type="EMBL" id="KAJ4460904.1"/>
    </source>
</evidence>
<feature type="compositionally biased region" description="Low complexity" evidence="2">
    <location>
        <begin position="630"/>
        <end position="673"/>
    </location>
</feature>
<proteinExistence type="predicted"/>
<dbReference type="InterPro" id="IPR029017">
    <property type="entry name" value="Enolase-like_N"/>
</dbReference>
<evidence type="ECO:0000256" key="1">
    <source>
        <dbReference type="ARBA" id="ARBA00022842"/>
    </source>
</evidence>
<sequence>MDLSERDKQRLREYFSQHKTQEMMQLAMNEVTSAFPASLPPDPAAIISRFFAHHCLPPSVERLEALEVFGAGGVPTLQINVTATSRGIPGQLVGSSTAPPPPRGAVPPPMSIQSQIDLLEKQVFPTLAGRDLLDSVTLDQHIGSLCGELGLPKSASMCLSMALAKGGAALSDVPLFHHVMTRLAQAKARPQPSTDSPRVPDLQIEALPPPARPATAPSPTPPAAAPSPEPAAPAPGPPASPPKPTAKPGAGRPPASPSPAPAAPAPPPPPAHQLKLIPGARRLPREGEPIARLPALCCAPLVMLGRAAVDLTPLAMQHLSVAAGPLPPIPVAPGHPLLAGLPVPPLPTATAKAGAGAKRAATPQTGARPGTASGTPAAATAAAAAAAEAHQQQAGAAESALHRQVAALGALGEQLGRILQEAKGAPAGAGRPVLSAAAYGPAVNNLEEALSLAEQAAAGAGVAPAELRLLLNCGAEAFALGERYDPESTGKGLASDDLVGFYANALQAHPALAALQGPFAPGDGSAWQKAGLHWAKRILLGLDPVPILRMGQAAPTSPLVAGQPQPNTVFLSAGAYATISDAYLAATALQMAQKARFEAARAEIDRVAADRARAAREREEAEARARQEAEAQAAQEAAAAAEAKPPAKAAGRPATPNKGKAAAKAPAGKPPKGVVDPDAERLAQEQQDNERLQQLEAIPPELLVAWVLDPACSDPGEVDLGVALGAAVMQGGLPLVAPSAAKWNRLLEIERERAAVKARIEERQKTVAQRASSRG</sequence>
<feature type="region of interest" description="Disordered" evidence="2">
    <location>
        <begin position="350"/>
        <end position="385"/>
    </location>
</feature>
<feature type="region of interest" description="Disordered" evidence="2">
    <location>
        <begin position="618"/>
        <end position="676"/>
    </location>
</feature>
<evidence type="ECO:0000259" key="3">
    <source>
        <dbReference type="SMART" id="SM01193"/>
    </source>
</evidence>
<organism evidence="4 5">
    <name type="scientific">Paratrimastix pyriformis</name>
    <dbReference type="NCBI Taxonomy" id="342808"/>
    <lineage>
        <taxon>Eukaryota</taxon>
        <taxon>Metamonada</taxon>
        <taxon>Preaxostyla</taxon>
        <taxon>Paratrimastigidae</taxon>
        <taxon>Paratrimastix</taxon>
    </lineage>
</organism>
<dbReference type="PANTHER" id="PTHR11902:SF1">
    <property type="entry name" value="ENOLASE"/>
    <property type="match status" value="1"/>
</dbReference>
<dbReference type="SMART" id="SM01193">
    <property type="entry name" value="Enolase_N"/>
    <property type="match status" value="1"/>
</dbReference>
<feature type="compositionally biased region" description="Basic and acidic residues" evidence="2">
    <location>
        <begin position="618"/>
        <end position="629"/>
    </location>
</feature>
<feature type="compositionally biased region" description="Pro residues" evidence="2">
    <location>
        <begin position="254"/>
        <end position="271"/>
    </location>
</feature>
<dbReference type="EMBL" id="JAPMOS010000010">
    <property type="protein sequence ID" value="KAJ4460904.1"/>
    <property type="molecule type" value="Genomic_DNA"/>
</dbReference>
<dbReference type="InterPro" id="IPR036849">
    <property type="entry name" value="Enolase-like_C_sf"/>
</dbReference>
<comment type="caution">
    <text evidence="4">The sequence shown here is derived from an EMBL/GenBank/DDBJ whole genome shotgun (WGS) entry which is preliminary data.</text>
</comment>
<dbReference type="Gene3D" id="3.20.20.120">
    <property type="entry name" value="Enolase-like C-terminal domain"/>
    <property type="match status" value="1"/>
</dbReference>
<dbReference type="SUPFAM" id="SSF51604">
    <property type="entry name" value="Enolase C-terminal domain-like"/>
    <property type="match status" value="1"/>
</dbReference>
<evidence type="ECO:0000313" key="5">
    <source>
        <dbReference type="Proteomes" id="UP001141327"/>
    </source>
</evidence>
<keyword evidence="5" id="KW-1185">Reference proteome</keyword>
<dbReference type="InterPro" id="IPR020811">
    <property type="entry name" value="Enolase_N"/>
</dbReference>
<protein>
    <recommendedName>
        <fullName evidence="3">Enolase N-terminal domain-containing protein</fullName>
    </recommendedName>
</protein>
<feature type="region of interest" description="Disordered" evidence="2">
    <location>
        <begin position="185"/>
        <end position="275"/>
    </location>
</feature>
<keyword evidence="1" id="KW-0460">Magnesium</keyword>
<feature type="domain" description="Enolase N-terminal" evidence="3">
    <location>
        <begin position="60"/>
        <end position="179"/>
    </location>
</feature>
<feature type="compositionally biased region" description="Pro residues" evidence="2">
    <location>
        <begin position="207"/>
        <end position="245"/>
    </location>
</feature>
<reference evidence="4" key="1">
    <citation type="journal article" date="2022" name="bioRxiv">
        <title>Genomics of Preaxostyla Flagellates Illuminates Evolutionary Transitions and the Path Towards Mitochondrial Loss.</title>
        <authorList>
            <person name="Novak L.V.F."/>
            <person name="Treitli S.C."/>
            <person name="Pyrih J."/>
            <person name="Halakuc P."/>
            <person name="Pipaliya S.V."/>
            <person name="Vacek V."/>
            <person name="Brzon O."/>
            <person name="Soukal P."/>
            <person name="Eme L."/>
            <person name="Dacks J.B."/>
            <person name="Karnkowska A."/>
            <person name="Elias M."/>
            <person name="Hampl V."/>
        </authorList>
    </citation>
    <scope>NUCLEOTIDE SEQUENCE</scope>
    <source>
        <strain evidence="4">RCP-MX</strain>
    </source>
</reference>
<evidence type="ECO:0000256" key="2">
    <source>
        <dbReference type="SAM" id="MobiDB-lite"/>
    </source>
</evidence>